<evidence type="ECO:0000256" key="2">
    <source>
        <dbReference type="ARBA" id="ARBA00022475"/>
    </source>
</evidence>
<dbReference type="EMBL" id="BMES01000001">
    <property type="protein sequence ID" value="GGH06383.1"/>
    <property type="molecule type" value="Genomic_DNA"/>
</dbReference>
<evidence type="ECO:0000313" key="9">
    <source>
        <dbReference type="Proteomes" id="UP000603912"/>
    </source>
</evidence>
<organism evidence="8 9">
    <name type="scientific">Alsobacter metallidurans</name>
    <dbReference type="NCBI Taxonomy" id="340221"/>
    <lineage>
        <taxon>Bacteria</taxon>
        <taxon>Pseudomonadati</taxon>
        <taxon>Pseudomonadota</taxon>
        <taxon>Alphaproteobacteria</taxon>
        <taxon>Hyphomicrobiales</taxon>
        <taxon>Alsobacteraceae</taxon>
        <taxon>Alsobacter</taxon>
    </lineage>
</organism>
<feature type="transmembrane region" description="Helical" evidence="6">
    <location>
        <begin position="246"/>
        <end position="269"/>
    </location>
</feature>
<dbReference type="PANTHER" id="PTHR10010:SF46">
    <property type="entry name" value="SODIUM-DEPENDENT PHOSPHATE TRANSPORT PROTEIN 2B"/>
    <property type="match status" value="1"/>
</dbReference>
<dbReference type="GO" id="GO:0005886">
    <property type="term" value="C:plasma membrane"/>
    <property type="evidence" value="ECO:0007669"/>
    <property type="project" value="UniProtKB-SubCell"/>
</dbReference>
<evidence type="ECO:0000313" key="8">
    <source>
        <dbReference type="EMBL" id="GGH06383.1"/>
    </source>
</evidence>
<reference evidence="8" key="1">
    <citation type="journal article" date="2014" name="Int. J. Syst. Evol. Microbiol.">
        <title>Complete genome sequence of Corynebacterium casei LMG S-19264T (=DSM 44701T), isolated from a smear-ripened cheese.</title>
        <authorList>
            <consortium name="US DOE Joint Genome Institute (JGI-PGF)"/>
            <person name="Walter F."/>
            <person name="Albersmeier A."/>
            <person name="Kalinowski J."/>
            <person name="Ruckert C."/>
        </authorList>
    </citation>
    <scope>NUCLEOTIDE SEQUENCE</scope>
    <source>
        <strain evidence="8">CGMCC 1.12214</strain>
    </source>
</reference>
<sequence>MSATQVIIHLFGDIALLLWGIHMVHSGVMRAFGSELRRALGAGLRSRASAFMAGVGVTAVLQSSTATALMATSFTAEGVVALAPAMALMLGANVGTTLIVQAFSFDISLVYPVLIFGGVVAFRKGGRTKTRDLGRVAIGLGLMLLSLHLLTEAIRPIESAPAMRDLLQALTREPVLNLALAAIITWAAHSSVAIVLFVMSLATVGVLSPTAALAMVLGANLGSALNPLMEGSGGDPRRLRLPLGNLINRAIGCLIALPLLPEIASWLAVLDPSPARMAALFHMAFNVVLALAAMPLLGPFSRLLTRLLPQTIKANDPGAPQYLDATALETPSVALSNAARESLRMADVVEAMLRGSQDLIHSLDRKRVAEIGRLDDIVDRLHGEIERYLTAISREASSEVETRRLAEILGFTINLEHIGDIVDKNLKELGAKCIKNRLKLSGEGLAEIDSMHQRLIDHMQLAIAVFMGGDVNAARRLVAEKEQFRELERIATERHFERVRDGDTASIETSAIQLDIVRDLKRIEAHIAASAYPLLEQSGVLRQSRLR</sequence>
<feature type="transmembrane region" description="Helical" evidence="6">
    <location>
        <begin position="44"/>
        <end position="62"/>
    </location>
</feature>
<name>A0A917I442_9HYPH</name>
<dbReference type="NCBIfam" id="TIGR00704">
    <property type="entry name" value="NaPi_cotrn_rel"/>
    <property type="match status" value="1"/>
</dbReference>
<proteinExistence type="predicted"/>
<feature type="transmembrane region" description="Helical" evidence="6">
    <location>
        <begin position="6"/>
        <end position="24"/>
    </location>
</feature>
<keyword evidence="9" id="KW-1185">Reference proteome</keyword>
<dbReference type="PANTHER" id="PTHR10010">
    <property type="entry name" value="SOLUTE CARRIER FAMILY 34 SODIUM PHOSPHATE , MEMBER 2-RELATED"/>
    <property type="match status" value="1"/>
</dbReference>
<dbReference type="AlphaFoldDB" id="A0A917I442"/>
<feature type="transmembrane region" description="Helical" evidence="6">
    <location>
        <begin position="102"/>
        <end position="122"/>
    </location>
</feature>
<gene>
    <name evidence="8" type="ORF">GCM10007036_00740</name>
</gene>
<reference evidence="8" key="2">
    <citation type="submission" date="2020-09" db="EMBL/GenBank/DDBJ databases">
        <authorList>
            <person name="Sun Q."/>
            <person name="Zhou Y."/>
        </authorList>
    </citation>
    <scope>NUCLEOTIDE SEQUENCE</scope>
    <source>
        <strain evidence="8">CGMCC 1.12214</strain>
    </source>
</reference>
<keyword evidence="5 6" id="KW-0472">Membrane</keyword>
<feature type="transmembrane region" description="Helical" evidence="6">
    <location>
        <begin position="175"/>
        <end position="198"/>
    </location>
</feature>
<evidence type="ECO:0000256" key="1">
    <source>
        <dbReference type="ARBA" id="ARBA00004651"/>
    </source>
</evidence>
<evidence type="ECO:0000256" key="5">
    <source>
        <dbReference type="ARBA" id="ARBA00023136"/>
    </source>
</evidence>
<feature type="domain" description="PhoU" evidence="7">
    <location>
        <begin position="344"/>
        <end position="422"/>
    </location>
</feature>
<dbReference type="GO" id="GO:0044341">
    <property type="term" value="P:sodium-dependent phosphate transport"/>
    <property type="evidence" value="ECO:0007669"/>
    <property type="project" value="InterPro"/>
</dbReference>
<dbReference type="Proteomes" id="UP000603912">
    <property type="component" value="Unassembled WGS sequence"/>
</dbReference>
<dbReference type="Gene3D" id="1.20.58.220">
    <property type="entry name" value="Phosphate transport system protein phou homolog 2, domain 2"/>
    <property type="match status" value="1"/>
</dbReference>
<dbReference type="InterPro" id="IPR003841">
    <property type="entry name" value="Na/Pi_transpt"/>
</dbReference>
<dbReference type="Pfam" id="PF01895">
    <property type="entry name" value="PhoU"/>
    <property type="match status" value="1"/>
</dbReference>
<dbReference type="SUPFAM" id="SSF109755">
    <property type="entry name" value="PhoU-like"/>
    <property type="match status" value="1"/>
</dbReference>
<evidence type="ECO:0000256" key="3">
    <source>
        <dbReference type="ARBA" id="ARBA00022692"/>
    </source>
</evidence>
<protein>
    <submittedName>
        <fullName evidence="8">Na/Pi cotransporter</fullName>
    </submittedName>
</protein>
<keyword evidence="4 6" id="KW-1133">Transmembrane helix</keyword>
<dbReference type="NCBIfam" id="NF037997">
    <property type="entry name" value="Na_Pi_symport"/>
    <property type="match status" value="1"/>
</dbReference>
<dbReference type="InterPro" id="IPR038078">
    <property type="entry name" value="PhoU-like_sf"/>
</dbReference>
<keyword evidence="2" id="KW-1003">Cell membrane</keyword>
<comment type="subcellular location">
    <subcellularLocation>
        <location evidence="1">Cell membrane</location>
        <topology evidence="1">Multi-pass membrane protein</topology>
    </subcellularLocation>
</comment>
<dbReference type="InterPro" id="IPR026022">
    <property type="entry name" value="PhoU_dom"/>
</dbReference>
<evidence type="ECO:0000259" key="7">
    <source>
        <dbReference type="Pfam" id="PF01895"/>
    </source>
</evidence>
<evidence type="ECO:0000256" key="4">
    <source>
        <dbReference type="ARBA" id="ARBA00022989"/>
    </source>
</evidence>
<dbReference type="GO" id="GO:0005436">
    <property type="term" value="F:sodium:phosphate symporter activity"/>
    <property type="evidence" value="ECO:0007669"/>
    <property type="project" value="InterPro"/>
</dbReference>
<feature type="transmembrane region" description="Helical" evidence="6">
    <location>
        <begin position="68"/>
        <end position="90"/>
    </location>
</feature>
<evidence type="ECO:0000256" key="6">
    <source>
        <dbReference type="SAM" id="Phobius"/>
    </source>
</evidence>
<keyword evidence="3 6" id="KW-0812">Transmembrane</keyword>
<accession>A0A917I442</accession>
<comment type="caution">
    <text evidence="8">The sequence shown here is derived from an EMBL/GenBank/DDBJ whole genome shotgun (WGS) entry which is preliminary data.</text>
</comment>
<dbReference type="RefSeq" id="WP_188515761.1">
    <property type="nucleotide sequence ID" value="NZ_BMES01000001.1"/>
</dbReference>
<dbReference type="InterPro" id="IPR004633">
    <property type="entry name" value="NaPi_cotrn-rel/YqeW-like"/>
</dbReference>
<dbReference type="Pfam" id="PF02690">
    <property type="entry name" value="Na_Pi_cotrans"/>
    <property type="match status" value="2"/>
</dbReference>
<feature type="transmembrane region" description="Helical" evidence="6">
    <location>
        <begin position="275"/>
        <end position="297"/>
    </location>
</feature>
<feature type="transmembrane region" description="Helical" evidence="6">
    <location>
        <begin position="204"/>
        <end position="225"/>
    </location>
</feature>